<comment type="similarity">
    <text evidence="1">Belongs to the ETF alpha-subunit/FixB family.</text>
</comment>
<dbReference type="AlphaFoldDB" id="A0A644UMS8"/>
<comment type="caution">
    <text evidence="5">The sequence shown here is derived from an EMBL/GenBank/DDBJ whole genome shotgun (WGS) entry which is preliminary data.</text>
</comment>
<dbReference type="Gene3D" id="3.40.50.620">
    <property type="entry name" value="HUPs"/>
    <property type="match status" value="1"/>
</dbReference>
<dbReference type="GO" id="GO:0050660">
    <property type="term" value="F:flavin adenine dinucleotide binding"/>
    <property type="evidence" value="ECO:0007669"/>
    <property type="project" value="InterPro"/>
</dbReference>
<dbReference type="InterPro" id="IPR014731">
    <property type="entry name" value="ETF_asu_C"/>
</dbReference>
<name>A0A644UMS8_9ZZZZ</name>
<organism evidence="5">
    <name type="scientific">bioreactor metagenome</name>
    <dbReference type="NCBI Taxonomy" id="1076179"/>
    <lineage>
        <taxon>unclassified sequences</taxon>
        <taxon>metagenomes</taxon>
        <taxon>ecological metagenomes</taxon>
    </lineage>
</organism>
<dbReference type="Gene3D" id="3.40.50.1220">
    <property type="entry name" value="TPP-binding domain"/>
    <property type="match status" value="1"/>
</dbReference>
<dbReference type="GO" id="GO:0033539">
    <property type="term" value="P:fatty acid beta-oxidation using acyl-CoA dehydrogenase"/>
    <property type="evidence" value="ECO:0007669"/>
    <property type="project" value="TreeGrafter"/>
</dbReference>
<dbReference type="GO" id="GO:0009055">
    <property type="term" value="F:electron transfer activity"/>
    <property type="evidence" value="ECO:0007669"/>
    <property type="project" value="InterPro"/>
</dbReference>
<gene>
    <name evidence="5" type="primary">fixB_3</name>
    <name evidence="5" type="ORF">SDC9_26255</name>
</gene>
<dbReference type="PANTHER" id="PTHR43153">
    <property type="entry name" value="ELECTRON TRANSFER FLAVOPROTEIN ALPHA"/>
    <property type="match status" value="1"/>
</dbReference>
<evidence type="ECO:0000256" key="2">
    <source>
        <dbReference type="ARBA" id="ARBA00022448"/>
    </source>
</evidence>
<dbReference type="Pfam" id="PF01012">
    <property type="entry name" value="ETF"/>
    <property type="match status" value="1"/>
</dbReference>
<evidence type="ECO:0000256" key="1">
    <source>
        <dbReference type="ARBA" id="ARBA00005817"/>
    </source>
</evidence>
<reference evidence="5" key="1">
    <citation type="submission" date="2019-08" db="EMBL/GenBank/DDBJ databases">
        <authorList>
            <person name="Kucharzyk K."/>
            <person name="Murdoch R.W."/>
            <person name="Higgins S."/>
            <person name="Loffler F."/>
        </authorList>
    </citation>
    <scope>NUCLEOTIDE SEQUENCE</scope>
</reference>
<evidence type="ECO:0000256" key="3">
    <source>
        <dbReference type="ARBA" id="ARBA00022630"/>
    </source>
</evidence>
<dbReference type="PANTHER" id="PTHR43153:SF1">
    <property type="entry name" value="ELECTRON TRANSFER FLAVOPROTEIN SUBUNIT ALPHA, MITOCHONDRIAL"/>
    <property type="match status" value="1"/>
</dbReference>
<dbReference type="InterPro" id="IPR001308">
    <property type="entry name" value="ETF_a/FixB"/>
</dbReference>
<keyword evidence="3" id="KW-0285">Flavoprotein</keyword>
<dbReference type="InterPro" id="IPR014730">
    <property type="entry name" value="ETF_a/b_N"/>
</dbReference>
<evidence type="ECO:0000313" key="5">
    <source>
        <dbReference type="EMBL" id="MPL80356.1"/>
    </source>
</evidence>
<evidence type="ECO:0000259" key="4">
    <source>
        <dbReference type="SMART" id="SM00893"/>
    </source>
</evidence>
<dbReference type="Pfam" id="PF00766">
    <property type="entry name" value="ETF_alpha"/>
    <property type="match status" value="1"/>
</dbReference>
<keyword evidence="2" id="KW-0813">Transport</keyword>
<accession>A0A644UMS8</accession>
<dbReference type="InterPro" id="IPR014729">
    <property type="entry name" value="Rossmann-like_a/b/a_fold"/>
</dbReference>
<dbReference type="SUPFAM" id="SSF52402">
    <property type="entry name" value="Adenine nucleotide alpha hydrolases-like"/>
    <property type="match status" value="1"/>
</dbReference>
<dbReference type="FunFam" id="3.40.50.1220:FF:000004">
    <property type="entry name" value="Electron transfer flavoprotein"/>
    <property type="match status" value="1"/>
</dbReference>
<dbReference type="SMART" id="SM00893">
    <property type="entry name" value="ETF"/>
    <property type="match status" value="1"/>
</dbReference>
<dbReference type="EMBL" id="VSSQ01000136">
    <property type="protein sequence ID" value="MPL80356.1"/>
    <property type="molecule type" value="Genomic_DNA"/>
</dbReference>
<protein>
    <submittedName>
        <fullName evidence="5">Protein FixB</fullName>
    </submittedName>
</protein>
<sequence length="297" mass="31759">MKVFVLAESRKARLELTAGARPYGEQVEVIVIGNDKDSAVADKIWSIPAQEGAMFEDYTETVAALLHQEQPQLLLVEPTKRCKLMAGRLAAMAGTSVMTDLIDLTEDGVGKHLVYGGAAIRKEKAATSLAIVMVGPGVLSGADEGGKGEQEVFPFVQPSHRIQVVSRAKKEKSSVDLASAKRVIGVGRGIAKEEDLGMIRELAAVIHSEVGCSRPIAEAEKWLPKETYIGVSGLMLAPEVYVAVGISGQVQHTVGMNRSKVVIAINKDKNAAIFAQADYGIVGDLYKVVPALIEQLK</sequence>
<dbReference type="InterPro" id="IPR029035">
    <property type="entry name" value="DHS-like_NAD/FAD-binding_dom"/>
</dbReference>
<proteinExistence type="inferred from homology"/>
<dbReference type="PIRSF" id="PIRSF000089">
    <property type="entry name" value="Electra_flavoP_a"/>
    <property type="match status" value="1"/>
</dbReference>
<feature type="domain" description="Electron transfer flavoprotein alpha/beta-subunit N-terminal" evidence="4">
    <location>
        <begin position="3"/>
        <end position="168"/>
    </location>
</feature>
<dbReference type="SUPFAM" id="SSF52467">
    <property type="entry name" value="DHS-like NAD/FAD-binding domain"/>
    <property type="match status" value="1"/>
</dbReference>